<dbReference type="EMBL" id="SSDS01000041">
    <property type="protein sequence ID" value="TXG77615.1"/>
    <property type="molecule type" value="Genomic_DNA"/>
</dbReference>
<evidence type="ECO:0000313" key="2">
    <source>
        <dbReference type="Proteomes" id="UP000321026"/>
    </source>
</evidence>
<gene>
    <name evidence="1" type="ORF">E6Q11_02480</name>
</gene>
<reference evidence="1 2" key="1">
    <citation type="submission" date="2018-09" db="EMBL/GenBank/DDBJ databases">
        <title>Metagenome Assembled Genomes from an Advanced Water Purification Facility.</title>
        <authorList>
            <person name="Stamps B.W."/>
            <person name="Spear J.R."/>
        </authorList>
    </citation>
    <scope>NUCLEOTIDE SEQUENCE [LARGE SCALE GENOMIC DNA]</scope>
    <source>
        <strain evidence="1">Bin_63_2</strain>
    </source>
</reference>
<proteinExistence type="predicted"/>
<dbReference type="Proteomes" id="UP000321026">
    <property type="component" value="Unassembled WGS sequence"/>
</dbReference>
<dbReference type="AlphaFoldDB" id="A0A5C7J7R2"/>
<accession>A0A5C7J7R2</accession>
<organism evidence="1 2">
    <name type="scientific">Candidatus Dojkabacteria bacterium</name>
    <dbReference type="NCBI Taxonomy" id="2099670"/>
    <lineage>
        <taxon>Bacteria</taxon>
        <taxon>Candidatus Dojkabacteria</taxon>
    </lineage>
</organism>
<protein>
    <submittedName>
        <fullName evidence="1">Uncharacterized protein</fullName>
    </submittedName>
</protein>
<sequence length="399" mass="44837">MINFNPVFNAIADEQGIEVGSKEWLEGGLQVYGGNTGSHAAYGWRHDHLVNEIYPRKVFANYCHRRAFYELTPEEIQNGFQDVRYPMGYEIAGRPIGWKKEDGLDLDNGQVAYLTSQGIMKVCGPDILHFHLGPLFSVYDANLPVKAQGKMISSKLLAEWVIKYLMSTLAGEIRGNKFSASVDRANANILHCAYHAAKRDLLLDDDKMTIHQWLIFNCLSFYESGVGHGIESKTAEAGKYKLQIYNGLYWVLPALYDLWASFPEALLKDRMGKIIKRFCQWILDLHEVMPSMNINQIYIPREMAEGSTPPETLKGSLSPESFIKGSTDWSLWGYRAVHVAATFLNSQPLFDACKAIYFKHAKNPANKIWLVDANGEYAKALAIQSDTSSSDPTPAAPLQ</sequence>
<comment type="caution">
    <text evidence="1">The sequence shown here is derived from an EMBL/GenBank/DDBJ whole genome shotgun (WGS) entry which is preliminary data.</text>
</comment>
<evidence type="ECO:0000313" key="1">
    <source>
        <dbReference type="EMBL" id="TXG77615.1"/>
    </source>
</evidence>
<name>A0A5C7J7R2_9BACT</name>